<protein>
    <recommendedName>
        <fullName evidence="4">DUF4292 domain-containing protein</fullName>
    </recommendedName>
</protein>
<dbReference type="RefSeq" id="WP_065541069.1">
    <property type="nucleotide sequence ID" value="NZ_CP015405.2"/>
</dbReference>
<sequence>MKGKLRKLCLAVLVPLLLLAGCGQGKEQAKEQNPEELLKEVISSQRQLKSGKLQMTMNFKAAVPLEEAQDLLEDVQNSAIQMDMVADMQFQEERMRMAGELNMQLMSMNIPVPIESYTVKNDDKYVTYSKNGEEWQKSETDVSSGNMGALVFAGQELYQGIQDDSLSMTQETVALDDENSIECYAIHSSIGGEVLNSLFGMASQMQGQEDVLGSFRIDDEKVHVDLYIDQKNKEIVRTRIDMKQLMEKMMSDLAAEAGSGETMKIDRFEMAVTIKERGEAVEVEIPQEALDATGL</sequence>
<evidence type="ECO:0008006" key="4">
    <source>
        <dbReference type="Google" id="ProtNLM"/>
    </source>
</evidence>
<dbReference type="PROSITE" id="PS51257">
    <property type="entry name" value="PROKAR_LIPOPROTEIN"/>
    <property type="match status" value="1"/>
</dbReference>
<dbReference type="Proteomes" id="UP000092574">
    <property type="component" value="Chromosome"/>
</dbReference>
<dbReference type="STRING" id="1796616.A4V09_03160"/>
<dbReference type="EMBL" id="CP015405">
    <property type="protein sequence ID" value="ANU74845.1"/>
    <property type="molecule type" value="Genomic_DNA"/>
</dbReference>
<keyword evidence="1" id="KW-0732">Signal</keyword>
<name>A0A1C7I5K7_9FIRM</name>
<feature type="signal peptide" evidence="1">
    <location>
        <begin position="1"/>
        <end position="20"/>
    </location>
</feature>
<evidence type="ECO:0000313" key="3">
    <source>
        <dbReference type="Proteomes" id="UP000092574"/>
    </source>
</evidence>
<dbReference type="KEGG" id="byl:A4V09_03160"/>
<accession>A0A1C7I5K7</accession>
<evidence type="ECO:0000256" key="1">
    <source>
        <dbReference type="SAM" id="SignalP"/>
    </source>
</evidence>
<dbReference type="OrthoDB" id="1975318at2"/>
<reference evidence="2" key="1">
    <citation type="submission" date="2017-04" db="EMBL/GenBank/DDBJ databases">
        <title>Complete Genome Sequences of Twelve Strains of a Stable Defined Moderately Diverse Mouse Microbiota 2 (sDMDMm2).</title>
        <authorList>
            <person name="Uchimura Y."/>
            <person name="Wyss M."/>
            <person name="Brugiroux S."/>
            <person name="Limenitakis J.P."/>
            <person name="Stecher B."/>
            <person name="McCoy K.D."/>
            <person name="Macpherson A.J."/>
        </authorList>
    </citation>
    <scope>NUCLEOTIDE SEQUENCE</scope>
    <source>
        <strain evidence="2">YL58</strain>
    </source>
</reference>
<proteinExistence type="predicted"/>
<dbReference type="AlphaFoldDB" id="A0A1C7I5K7"/>
<organism evidence="2 3">
    <name type="scientific">Blautia pseudococcoides</name>
    <dbReference type="NCBI Taxonomy" id="1796616"/>
    <lineage>
        <taxon>Bacteria</taxon>
        <taxon>Bacillati</taxon>
        <taxon>Bacillota</taxon>
        <taxon>Clostridia</taxon>
        <taxon>Lachnospirales</taxon>
        <taxon>Lachnospiraceae</taxon>
        <taxon>Blautia</taxon>
    </lineage>
</organism>
<dbReference type="Gene3D" id="2.50.20.20">
    <property type="match status" value="1"/>
</dbReference>
<feature type="chain" id="PRO_5039472594" description="DUF4292 domain-containing protein" evidence="1">
    <location>
        <begin position="21"/>
        <end position="295"/>
    </location>
</feature>
<gene>
    <name evidence="2" type="ORF">A4V09_03160</name>
</gene>
<keyword evidence="3" id="KW-1185">Reference proteome</keyword>
<evidence type="ECO:0000313" key="2">
    <source>
        <dbReference type="EMBL" id="ANU74845.1"/>
    </source>
</evidence>